<organism evidence="1 2">
    <name type="scientific">Xenophilus arseniciresistens</name>
    <dbReference type="NCBI Taxonomy" id="1283306"/>
    <lineage>
        <taxon>Bacteria</taxon>
        <taxon>Pseudomonadati</taxon>
        <taxon>Pseudomonadota</taxon>
        <taxon>Betaproteobacteria</taxon>
        <taxon>Burkholderiales</taxon>
        <taxon>Comamonadaceae</taxon>
        <taxon>Xenophilus</taxon>
    </lineage>
</organism>
<evidence type="ECO:0000313" key="2">
    <source>
        <dbReference type="Proteomes" id="UP001212602"/>
    </source>
</evidence>
<accession>A0AAE3ND00</accession>
<evidence type="ECO:0000313" key="1">
    <source>
        <dbReference type="EMBL" id="MDA7417344.1"/>
    </source>
</evidence>
<dbReference type="RefSeq" id="WP_271428582.1">
    <property type="nucleotide sequence ID" value="NZ_JAQIPB010000006.1"/>
</dbReference>
<dbReference type="AlphaFoldDB" id="A0AAE3ND00"/>
<reference evidence="1" key="1">
    <citation type="submission" date="2023-01" db="EMBL/GenBank/DDBJ databases">
        <title>Xenophilus mangrovi sp. nov., isolated from soil of Mangrove nature reserve.</title>
        <authorList>
            <person name="Xu S."/>
            <person name="Liu Z."/>
            <person name="Xu Y."/>
        </authorList>
    </citation>
    <scope>NUCLEOTIDE SEQUENCE</scope>
    <source>
        <strain evidence="1">YW8</strain>
    </source>
</reference>
<comment type="caution">
    <text evidence="1">The sequence shown here is derived from an EMBL/GenBank/DDBJ whole genome shotgun (WGS) entry which is preliminary data.</text>
</comment>
<sequence length="244" mass="26828">MCACTAVQAQRQASPDAQILQRAAVVAQGARISLLADQVTVDAALLPLLEKALDQMEVLTGRTLDIATMGPRVQVVVSAQTRVSHVWRGYEHPLDPRALVFLAPRVAHDAMRGLNATYVHELAHVLTWRYHSHTLREGLADYLALQVVPGAGVGPNRAGVPPPGRVTPQISALLGSSTPSPAWLTTDAELRREYYWASRRFVQHLIELKGLETFMRLYESPQPEQLLPEFYGTDQATLVQQAGL</sequence>
<dbReference type="EMBL" id="JAQIPB010000006">
    <property type="protein sequence ID" value="MDA7417344.1"/>
    <property type="molecule type" value="Genomic_DNA"/>
</dbReference>
<proteinExistence type="predicted"/>
<protein>
    <submittedName>
        <fullName evidence="1">Uncharacterized protein</fullName>
    </submittedName>
</protein>
<gene>
    <name evidence="1" type="ORF">PGB34_13320</name>
</gene>
<dbReference type="Proteomes" id="UP001212602">
    <property type="component" value="Unassembled WGS sequence"/>
</dbReference>
<keyword evidence="2" id="KW-1185">Reference proteome</keyword>
<name>A0AAE3ND00_9BURK</name>